<comment type="caution">
    <text evidence="2">The sequence shown here is derived from an EMBL/GenBank/DDBJ whole genome shotgun (WGS) entry which is preliminary data.</text>
</comment>
<evidence type="ECO:0000313" key="3">
    <source>
        <dbReference type="Proteomes" id="UP001589870"/>
    </source>
</evidence>
<feature type="region of interest" description="Disordered" evidence="1">
    <location>
        <begin position="204"/>
        <end position="314"/>
    </location>
</feature>
<dbReference type="EMBL" id="JBHMQT010000032">
    <property type="protein sequence ID" value="MFC0863459.1"/>
    <property type="molecule type" value="Genomic_DNA"/>
</dbReference>
<accession>A0ABV6U610</accession>
<feature type="compositionally biased region" description="Low complexity" evidence="1">
    <location>
        <begin position="216"/>
        <end position="231"/>
    </location>
</feature>
<name>A0ABV6U610_9ACTN</name>
<sequence>MSEVVPLPSFGEVFFDARGQDRVLRVTWHEGTLVLSLWRGEMCTASFRMPMAEVDRLIDTLDEGLAEVGGHDGEGVDDPATGPFPGPQIPDAQIPDAQISGPQIPDGPAPAGPEGYAPPHEGFQDQGYRDQGYQDQVAYQDQGYQDQDFREHGTYQDQTAAYQDQTAYQSQAAYQEQGYREQAGYRDQGYQDQGYQEQVAYRDQGYQEQGYQDNTPYQQDQAPYQDYPDYPGTGQYARPPIPPPVSNDVLVARGASAPDRLVAAPSPEPDVDPDDPLGLGVARPYVPDPMYATGERLRPDEQQLGQRHEDDWGR</sequence>
<organism evidence="2 3">
    <name type="scientific">Sphaerimonospora cavernae</name>
    <dbReference type="NCBI Taxonomy" id="1740611"/>
    <lineage>
        <taxon>Bacteria</taxon>
        <taxon>Bacillati</taxon>
        <taxon>Actinomycetota</taxon>
        <taxon>Actinomycetes</taxon>
        <taxon>Streptosporangiales</taxon>
        <taxon>Streptosporangiaceae</taxon>
        <taxon>Sphaerimonospora</taxon>
    </lineage>
</organism>
<dbReference type="RefSeq" id="WP_394301607.1">
    <property type="nucleotide sequence ID" value="NZ_JBHMQT010000032.1"/>
</dbReference>
<evidence type="ECO:0000313" key="2">
    <source>
        <dbReference type="EMBL" id="MFC0863459.1"/>
    </source>
</evidence>
<keyword evidence="3" id="KW-1185">Reference proteome</keyword>
<gene>
    <name evidence="2" type="ORF">ACFHYQ_14255</name>
</gene>
<feature type="compositionally biased region" description="Basic and acidic residues" evidence="1">
    <location>
        <begin position="295"/>
        <end position="314"/>
    </location>
</feature>
<feature type="region of interest" description="Disordered" evidence="1">
    <location>
        <begin position="172"/>
        <end position="191"/>
    </location>
</feature>
<evidence type="ECO:0000256" key="1">
    <source>
        <dbReference type="SAM" id="MobiDB-lite"/>
    </source>
</evidence>
<feature type="compositionally biased region" description="Low complexity" evidence="1">
    <location>
        <begin position="112"/>
        <end position="128"/>
    </location>
</feature>
<feature type="compositionally biased region" description="Polar residues" evidence="1">
    <location>
        <begin position="206"/>
        <end position="215"/>
    </location>
</feature>
<dbReference type="Proteomes" id="UP001589870">
    <property type="component" value="Unassembled WGS sequence"/>
</dbReference>
<proteinExistence type="predicted"/>
<reference evidence="2 3" key="1">
    <citation type="submission" date="2024-09" db="EMBL/GenBank/DDBJ databases">
        <authorList>
            <person name="Sun Q."/>
            <person name="Mori K."/>
        </authorList>
    </citation>
    <scope>NUCLEOTIDE SEQUENCE [LARGE SCALE GENOMIC DNA]</scope>
    <source>
        <strain evidence="2 3">TBRC 1851</strain>
    </source>
</reference>
<feature type="region of interest" description="Disordered" evidence="1">
    <location>
        <begin position="66"/>
        <end position="128"/>
    </location>
</feature>
<protein>
    <submittedName>
        <fullName evidence="2">Uncharacterized protein</fullName>
    </submittedName>
</protein>